<evidence type="ECO:0000313" key="4">
    <source>
        <dbReference type="EMBL" id="MDO5974449.1"/>
    </source>
</evidence>
<proteinExistence type="predicted"/>
<comment type="caution">
    <text evidence="4">The sequence shown here is derived from an EMBL/GenBank/DDBJ whole genome shotgun (WGS) entry which is preliminary data.</text>
</comment>
<keyword evidence="2" id="KW-0732">Signal</keyword>
<name>A0ABT8WMQ8_9FLAO</name>
<evidence type="ECO:0000256" key="2">
    <source>
        <dbReference type="SAM" id="SignalP"/>
    </source>
</evidence>
<sequence>MKKIIVVLTVLITTVSFAQNKNARASMEVDGVCLMCKTRIEKACLNTKGVKSAVWDVKTHELKLIFDERKTDLKKIQNSVVSVGHDTKEIKATDEAYASVHPCCKYRDEAVKDDHKEGEEHKKDDGHGHDH</sequence>
<dbReference type="EMBL" id="JAUOEL010000003">
    <property type="protein sequence ID" value="MDO5974449.1"/>
    <property type="molecule type" value="Genomic_DNA"/>
</dbReference>
<reference evidence="4" key="1">
    <citation type="submission" date="2023-07" db="EMBL/GenBank/DDBJ databases">
        <title>Two novel species in the genus Flavivirga.</title>
        <authorList>
            <person name="Kwon K."/>
        </authorList>
    </citation>
    <scope>NUCLEOTIDE SEQUENCE</scope>
    <source>
        <strain evidence="4">KACC 14158</strain>
    </source>
</reference>
<protein>
    <submittedName>
        <fullName evidence="4">Heavy-metal-associated domain-containing protein</fullName>
    </submittedName>
</protein>
<evidence type="ECO:0000313" key="5">
    <source>
        <dbReference type="Proteomes" id="UP001176806"/>
    </source>
</evidence>
<keyword evidence="5" id="KW-1185">Reference proteome</keyword>
<accession>A0ABT8WMQ8</accession>
<evidence type="ECO:0000256" key="1">
    <source>
        <dbReference type="SAM" id="MobiDB-lite"/>
    </source>
</evidence>
<dbReference type="Gene3D" id="3.30.70.100">
    <property type="match status" value="1"/>
</dbReference>
<dbReference type="Pfam" id="PF00403">
    <property type="entry name" value="HMA"/>
    <property type="match status" value="1"/>
</dbReference>
<organism evidence="4 5">
    <name type="scientific">Flavivirga jejuensis</name>
    <dbReference type="NCBI Taxonomy" id="870487"/>
    <lineage>
        <taxon>Bacteria</taxon>
        <taxon>Pseudomonadati</taxon>
        <taxon>Bacteroidota</taxon>
        <taxon>Flavobacteriia</taxon>
        <taxon>Flavobacteriales</taxon>
        <taxon>Flavobacteriaceae</taxon>
        <taxon>Flavivirga</taxon>
    </lineage>
</organism>
<dbReference type="InterPro" id="IPR006121">
    <property type="entry name" value="HMA_dom"/>
</dbReference>
<dbReference type="InterPro" id="IPR036163">
    <property type="entry name" value="HMA_dom_sf"/>
</dbReference>
<feature type="region of interest" description="Disordered" evidence="1">
    <location>
        <begin position="111"/>
        <end position="131"/>
    </location>
</feature>
<dbReference type="RefSeq" id="WP_303301588.1">
    <property type="nucleotide sequence ID" value="NZ_BAABDA010000050.1"/>
</dbReference>
<feature type="signal peptide" evidence="2">
    <location>
        <begin position="1"/>
        <end position="18"/>
    </location>
</feature>
<dbReference type="SUPFAM" id="SSF55008">
    <property type="entry name" value="HMA, heavy metal-associated domain"/>
    <property type="match status" value="1"/>
</dbReference>
<feature type="chain" id="PRO_5045330022" evidence="2">
    <location>
        <begin position="19"/>
        <end position="131"/>
    </location>
</feature>
<evidence type="ECO:0000259" key="3">
    <source>
        <dbReference type="Pfam" id="PF00403"/>
    </source>
</evidence>
<dbReference type="Proteomes" id="UP001176806">
    <property type="component" value="Unassembled WGS sequence"/>
</dbReference>
<feature type="domain" description="HMA" evidence="3">
    <location>
        <begin position="29"/>
        <end position="85"/>
    </location>
</feature>
<gene>
    <name evidence="4" type="ORF">Q4Q40_09660</name>
</gene>